<dbReference type="Proteomes" id="UP000053144">
    <property type="component" value="Chromosome 1"/>
</dbReference>
<dbReference type="GO" id="GO:0005856">
    <property type="term" value="C:cytoskeleton"/>
    <property type="evidence" value="ECO:0007669"/>
    <property type="project" value="UniProtKB-SubCell"/>
</dbReference>
<feature type="region of interest" description="Disordered" evidence="3">
    <location>
        <begin position="370"/>
        <end position="405"/>
    </location>
</feature>
<feature type="region of interest" description="Disordered" evidence="3">
    <location>
        <begin position="578"/>
        <end position="598"/>
    </location>
</feature>
<keyword evidence="2" id="KW-0963">Cytoplasm</keyword>
<feature type="region of interest" description="Disordered" evidence="3">
    <location>
        <begin position="919"/>
        <end position="974"/>
    </location>
</feature>
<feature type="compositionally biased region" description="Basic and acidic residues" evidence="3">
    <location>
        <begin position="323"/>
        <end position="336"/>
    </location>
</feature>
<comment type="subcellular location">
    <subcellularLocation>
        <location evidence="2">Cytoplasm</location>
        <location evidence="2">Cytoskeleton</location>
    </subcellularLocation>
</comment>
<feature type="region of interest" description="Disordered" evidence="3">
    <location>
        <begin position="845"/>
        <end position="898"/>
    </location>
</feature>
<evidence type="ECO:0000256" key="2">
    <source>
        <dbReference type="RuleBase" id="RU367034"/>
    </source>
</evidence>
<feature type="region of interest" description="Disordered" evidence="3">
    <location>
        <begin position="233"/>
        <end position="296"/>
    </location>
</feature>
<evidence type="ECO:0000313" key="4">
    <source>
        <dbReference type="EMBL" id="KOM30917.1"/>
    </source>
</evidence>
<feature type="compositionally biased region" description="Polar residues" evidence="3">
    <location>
        <begin position="1157"/>
        <end position="1176"/>
    </location>
</feature>
<feature type="region of interest" description="Disordered" evidence="3">
    <location>
        <begin position="664"/>
        <end position="693"/>
    </location>
</feature>
<feature type="compositionally biased region" description="Polar residues" evidence="3">
    <location>
        <begin position="919"/>
        <end position="935"/>
    </location>
</feature>
<evidence type="ECO:0000256" key="3">
    <source>
        <dbReference type="SAM" id="MobiDB-lite"/>
    </source>
</evidence>
<dbReference type="GO" id="GO:0071933">
    <property type="term" value="F:Arp2/3 complex binding"/>
    <property type="evidence" value="ECO:0007669"/>
    <property type="project" value="TreeGrafter"/>
</dbReference>
<feature type="compositionally biased region" description="Polar residues" evidence="3">
    <location>
        <begin position="266"/>
        <end position="292"/>
    </location>
</feature>
<dbReference type="EMBL" id="CM003371">
    <property type="protein sequence ID" value="KOM30917.1"/>
    <property type="molecule type" value="Genomic_DNA"/>
</dbReference>
<dbReference type="Gramene" id="KOM30917">
    <property type="protein sequence ID" value="KOM30917"/>
    <property type="gene ID" value="LR48_Vigan01g047200"/>
</dbReference>
<dbReference type="STRING" id="3914.A0A0L9TKE5"/>
<feature type="compositionally biased region" description="Polar residues" evidence="3">
    <location>
        <begin position="855"/>
        <end position="865"/>
    </location>
</feature>
<evidence type="ECO:0000313" key="5">
    <source>
        <dbReference type="Proteomes" id="UP000053144"/>
    </source>
</evidence>
<name>A0A0L9TKE5_PHAAN</name>
<dbReference type="PANTHER" id="PTHR12902:SF33">
    <property type="entry name" value="PROTEIN SCAR3"/>
    <property type="match status" value="1"/>
</dbReference>
<dbReference type="InterPro" id="IPR028288">
    <property type="entry name" value="SCAR/WAVE_fam"/>
</dbReference>
<protein>
    <recommendedName>
        <fullName evidence="2">Protein SCAR</fullName>
    </recommendedName>
    <alternativeName>
        <fullName evidence="2">Protein WAVE</fullName>
    </alternativeName>
</protein>
<dbReference type="Gene3D" id="6.10.280.150">
    <property type="match status" value="2"/>
</dbReference>
<reference evidence="5" key="1">
    <citation type="journal article" date="2015" name="Proc. Natl. Acad. Sci. U.S.A.">
        <title>Genome sequencing of adzuki bean (Vigna angularis) provides insight into high starch and low fat accumulation and domestication.</title>
        <authorList>
            <person name="Yang K."/>
            <person name="Tian Z."/>
            <person name="Chen C."/>
            <person name="Luo L."/>
            <person name="Zhao B."/>
            <person name="Wang Z."/>
            <person name="Yu L."/>
            <person name="Li Y."/>
            <person name="Sun Y."/>
            <person name="Li W."/>
            <person name="Chen Y."/>
            <person name="Li Y."/>
            <person name="Zhang Y."/>
            <person name="Ai D."/>
            <person name="Zhao J."/>
            <person name="Shang C."/>
            <person name="Ma Y."/>
            <person name="Wu B."/>
            <person name="Wang M."/>
            <person name="Gao L."/>
            <person name="Sun D."/>
            <person name="Zhang P."/>
            <person name="Guo F."/>
            <person name="Wang W."/>
            <person name="Li Y."/>
            <person name="Wang J."/>
            <person name="Varshney R.K."/>
            <person name="Wang J."/>
            <person name="Ling H.Q."/>
            <person name="Wan P."/>
        </authorList>
    </citation>
    <scope>NUCLEOTIDE SEQUENCE</scope>
    <source>
        <strain evidence="5">cv. Jingnong 6</strain>
    </source>
</reference>
<dbReference type="GO" id="GO:0034237">
    <property type="term" value="F:protein kinase A regulatory subunit binding"/>
    <property type="evidence" value="ECO:0007669"/>
    <property type="project" value="TreeGrafter"/>
</dbReference>
<dbReference type="PANTHER" id="PTHR12902">
    <property type="entry name" value="WASP-1"/>
    <property type="match status" value="1"/>
</dbReference>
<proteinExistence type="inferred from homology"/>
<evidence type="ECO:0000256" key="1">
    <source>
        <dbReference type="ARBA" id="ARBA00006993"/>
    </source>
</evidence>
<organism evidence="4 5">
    <name type="scientific">Phaseolus angularis</name>
    <name type="common">Azuki bean</name>
    <name type="synonym">Vigna angularis</name>
    <dbReference type="NCBI Taxonomy" id="3914"/>
    <lineage>
        <taxon>Eukaryota</taxon>
        <taxon>Viridiplantae</taxon>
        <taxon>Streptophyta</taxon>
        <taxon>Embryophyta</taxon>
        <taxon>Tracheophyta</taxon>
        <taxon>Spermatophyta</taxon>
        <taxon>Magnoliopsida</taxon>
        <taxon>eudicotyledons</taxon>
        <taxon>Gunneridae</taxon>
        <taxon>Pentapetalae</taxon>
        <taxon>rosids</taxon>
        <taxon>fabids</taxon>
        <taxon>Fabales</taxon>
        <taxon>Fabaceae</taxon>
        <taxon>Papilionoideae</taxon>
        <taxon>50 kb inversion clade</taxon>
        <taxon>NPAAA clade</taxon>
        <taxon>indigoferoid/millettioid clade</taxon>
        <taxon>Phaseoleae</taxon>
        <taxon>Vigna</taxon>
    </lineage>
</organism>
<gene>
    <name evidence="4" type="ORF">LR48_Vigan01g047200</name>
</gene>
<feature type="compositionally biased region" description="Basic and acidic residues" evidence="3">
    <location>
        <begin position="1145"/>
        <end position="1156"/>
    </location>
</feature>
<dbReference type="GO" id="GO:0003779">
    <property type="term" value="F:actin binding"/>
    <property type="evidence" value="ECO:0007669"/>
    <property type="project" value="UniProtKB-UniRule"/>
</dbReference>
<keyword evidence="2" id="KW-0009">Actin-binding</keyword>
<feature type="compositionally biased region" description="Basic and acidic residues" evidence="3">
    <location>
        <begin position="391"/>
        <end position="405"/>
    </location>
</feature>
<feature type="compositionally biased region" description="Polar residues" evidence="3">
    <location>
        <begin position="337"/>
        <end position="352"/>
    </location>
</feature>
<accession>A0A0L9TKE5</accession>
<dbReference type="Gene3D" id="1.20.5.340">
    <property type="match status" value="1"/>
</dbReference>
<feature type="region of interest" description="Disordered" evidence="3">
    <location>
        <begin position="323"/>
        <end position="353"/>
    </location>
</feature>
<keyword evidence="2" id="KW-0206">Cytoskeleton</keyword>
<feature type="compositionally biased region" description="Polar residues" evidence="3">
    <location>
        <begin position="578"/>
        <end position="595"/>
    </location>
</feature>
<sequence>MFGFMSSVRVRLCFTILTNPGKECGTHVEDNDFRSRMACRVGNVLLLPYLNDPVRKMPLVRLQVRNEFSLGQPELYREASKEDPKAVLDGVAVAGLVGILRQLGDLADFAAEVFHGLQEQVLTTASRSHRLMVRVQNIEASLPALEKAVLAQTSHIHLAYTAGCEWHQRIKPAQNHFIYNDLPNFIMDSYEECRQPPRVHLLDKFDTGGPGSCFRRYSDPTFFKRISADSDESYTEKTEKARKSHKSKKKRSGRNGEILRGEQRHSTSGRMQSVSSAINGRTSSSQTASTIDMRTKSDLEHYSNSFDSKSGAGYIECVFHPSDSVRSDVPDYKEPSSSRLTQKTDTLPSVSSHIEDRISHDLLEKRVASSTSGVTWDEKEEIVESKSQASDIDKTPEERPVEKHDSDMNVNEDVTMTNIDHNHILFNEESNPKLVFNRVQTGDIDSEPDNYEDALNTIESESENDIDYITKREVQQFTSNGTHGNTESPPNLLDNNVSDVISQTEYTVPTNDETAKDLAESLKENHVLDLVSKPNASNLVSVSPSDFLDSENLTRDAASVNKEAFRDLPESLQDTLLTSEPHASNSAPVSPSDVSYSEEMTRDPVSFNKEMFGNLPDSLQEILPLTSESNASDLGLGSPSDVLYSEEITGDIVCFNKETFKNSPESQEITPLTSEPHSSNLGSGNPSDFTCNEETTRDTVSLNKEMFSNLPDSMEDVSLCTSGPHASNLSSVTPSDVSVSKEVANTITESHPSKTPASEQVPHTHGNSVLDHSVCTNNYIGPTSVNDAVSAPIETNVSFFGSNSTTLPDEEAGKISSNICKYEETRKESLSDHSVRFWTNGGLLGLEPSKPPDFNKSNSISQGPLSTKGEPDGASGHNTMQKSDVYKEEQESTSEEVAEQILKGRTSRFVTCHDDDQACTSENTNGNSLQSNGFDQTERNGSGEIRVIAPGSGLPVAPDTKDSTETDQGIGENSSRVFGLSRRLLINSFQRKVSFDEKSEHYNSLKQVLLEQSGENGIVGQSFPETTTFKEKDGSVYPIKSLPPSPPLEHMKISFHPIIGLETSKLKLKFPDGNNRHESVNDIFPSFQLVPESSSIPLDGSVSHSDDDDTFCRSSPYISDDCRSPRSDYNSDQWESDETPGSSDHGVHDSPRRKSSTESVSNDDTNVKSGNGTYTANGMEHSLSRPLLDFPSYDNVNPALEKESKMHSKFNNAVIQHGHAEPTAPPPPPPLPPTEWWVSKPQLDMTNETLHCIYEDVELVNDHSLSDSTVFQQPRFTKVEQIQINDDGHESYENIIYNLKNKRIRLIQHFLQPDQQILKGQKETNQLRMGKETDEREDFLYQIRTKAFNLRPTVTGKSNDATGPTANVKVTAILEKANAIRQVVASDDGEDDDNWSDT</sequence>
<comment type="similarity">
    <text evidence="1 2">Belongs to the SCAR/WAVE family.</text>
</comment>
<feature type="region of interest" description="Disordered" evidence="3">
    <location>
        <begin position="1098"/>
        <end position="1179"/>
    </location>
</feature>
<feature type="compositionally biased region" description="Basic residues" evidence="3">
    <location>
        <begin position="242"/>
        <end position="253"/>
    </location>
</feature>
<dbReference type="GO" id="GO:2000601">
    <property type="term" value="P:positive regulation of Arp2/3 complex-mediated actin nucleation"/>
    <property type="evidence" value="ECO:0007669"/>
    <property type="project" value="TreeGrafter"/>
</dbReference>
<dbReference type="GO" id="GO:0030036">
    <property type="term" value="P:actin cytoskeleton organization"/>
    <property type="evidence" value="ECO:0007669"/>
    <property type="project" value="UniProtKB-UniRule"/>
</dbReference>
<dbReference type="OMA" id="HENADDM"/>
<comment type="function">
    <text evidence="2">Involved in regulation of actin and microtubule organization. Part of a WAVE complex that activates the Arp2/3 complex.</text>
</comment>